<dbReference type="Pfam" id="PF04305">
    <property type="entry name" value="DUF455"/>
    <property type="match status" value="1"/>
</dbReference>
<dbReference type="EMBL" id="JAENIL010000010">
    <property type="protein sequence ID" value="MBK1876570.1"/>
    <property type="molecule type" value="Genomic_DNA"/>
</dbReference>
<feature type="compositionally biased region" description="Basic and acidic residues" evidence="1">
    <location>
        <begin position="51"/>
        <end position="63"/>
    </location>
</feature>
<dbReference type="Proteomes" id="UP000617628">
    <property type="component" value="Unassembled WGS sequence"/>
</dbReference>
<dbReference type="InterPro" id="IPR007402">
    <property type="entry name" value="DUF455"/>
</dbReference>
<protein>
    <submittedName>
        <fullName evidence="2">DUF455 family protein</fullName>
    </submittedName>
</protein>
<dbReference type="SUPFAM" id="SSF47240">
    <property type="entry name" value="Ferritin-like"/>
    <property type="match status" value="1"/>
</dbReference>
<dbReference type="CDD" id="cd00657">
    <property type="entry name" value="Ferritin_like"/>
    <property type="match status" value="1"/>
</dbReference>
<keyword evidence="3" id="KW-1185">Reference proteome</keyword>
<dbReference type="PANTHER" id="PTHR42782">
    <property type="entry name" value="SI:CH73-314G15.3"/>
    <property type="match status" value="1"/>
</dbReference>
<dbReference type="PANTHER" id="PTHR42782:SF2">
    <property type="entry name" value="3-OXOACYL-[ACYL-CARRIER-PROTEIN] SYNTHASE-LIKE PROTEIN"/>
    <property type="match status" value="1"/>
</dbReference>
<comment type="caution">
    <text evidence="2">The sequence shown here is derived from an EMBL/GenBank/DDBJ whole genome shotgun (WGS) entry which is preliminary data.</text>
</comment>
<name>A0A934RW55_9BACT</name>
<sequence>MAIQLEDFAKQVLFGTTIEEKLRFPREEIVDTRRGDPIRTPRKLSRPSHLQLREDGVKASHPAEGRLVDEKERGRLLHFFGNHELLATELMALAILKFPDAPASFRRGLLETLKDEQVHTQMYMHRMKQCGVEFGELPLNDYFWKSVSSMEDPLDYVTRLSLTFEQANLDYSREYGKIFDQVGDASTAAILDKIYRDEIDHVGFGLKWFRRWKAEGKTDWEAFRERLVFPLSPARAKGNFFNKGGRSEAGLDDGFIEQLEVFSQSRGRTPHVYWFNPDAERFAAADSDASFDGELSMVQRDLGFLPAYLSRKDDVLIVGEPPSAEFLRKTQLAGFELPEVIAGGEKKGASAPALDRKIGSLRPWAWTPDSLAFFGSTMKSLTRPRARDEVWNAKIRDLFSKAWSADWASRLPLVEEEFDWVAPAEIYGRLCRSIEEIAFARSRFAELGYGEIACKAPFGTAANGMRCLREEDVIEGRIRAWLETALAEQGGLVVEPWLERVFDFSVQLELREGALKVLGFTRLLNNARGQFKGIVTDAFSSGLESELKRFLLRRVGGVPRVYSWFEECLSPVLEEQLNKVGYLGPLGIDAFVYRSAQGELRLKPVVEINPRYTMGRVALEVGQRNAATSVGYFQILNRQQLKKSKGVSFSEYCDSLERDYPLQFSTEKKARIKCGSFPLVDPHQAKRFLAVYHVRESFSELPL</sequence>
<reference evidence="2" key="1">
    <citation type="submission" date="2021-01" db="EMBL/GenBank/DDBJ databases">
        <title>Modified the classification status of verrucomicrobia.</title>
        <authorList>
            <person name="Feng X."/>
        </authorList>
    </citation>
    <scope>NUCLEOTIDE SEQUENCE</scope>
    <source>
        <strain evidence="2">KCTC 13126</strain>
    </source>
</reference>
<dbReference type="RefSeq" id="WP_200354786.1">
    <property type="nucleotide sequence ID" value="NZ_JAENIL010000010.1"/>
</dbReference>
<evidence type="ECO:0000256" key="1">
    <source>
        <dbReference type="SAM" id="MobiDB-lite"/>
    </source>
</evidence>
<accession>A0A934RW55</accession>
<proteinExistence type="predicted"/>
<dbReference type="InterPro" id="IPR009078">
    <property type="entry name" value="Ferritin-like_SF"/>
</dbReference>
<gene>
    <name evidence="2" type="ORF">JIN87_06805</name>
</gene>
<evidence type="ECO:0000313" key="2">
    <source>
        <dbReference type="EMBL" id="MBK1876570.1"/>
    </source>
</evidence>
<dbReference type="AlphaFoldDB" id="A0A934RW55"/>
<dbReference type="SUPFAM" id="SSF56059">
    <property type="entry name" value="Glutathione synthetase ATP-binding domain-like"/>
    <property type="match status" value="1"/>
</dbReference>
<feature type="region of interest" description="Disordered" evidence="1">
    <location>
        <begin position="33"/>
        <end position="63"/>
    </location>
</feature>
<organism evidence="2 3">
    <name type="scientific">Pelagicoccus mobilis</name>
    <dbReference type="NCBI Taxonomy" id="415221"/>
    <lineage>
        <taxon>Bacteria</taxon>
        <taxon>Pseudomonadati</taxon>
        <taxon>Verrucomicrobiota</taxon>
        <taxon>Opitutia</taxon>
        <taxon>Puniceicoccales</taxon>
        <taxon>Pelagicoccaceae</taxon>
        <taxon>Pelagicoccus</taxon>
    </lineage>
</organism>
<evidence type="ECO:0000313" key="3">
    <source>
        <dbReference type="Proteomes" id="UP000617628"/>
    </source>
</evidence>